<keyword evidence="3" id="KW-1185">Reference proteome</keyword>
<dbReference type="EMBL" id="JABELX010000003">
    <property type="protein sequence ID" value="NNH69931.1"/>
    <property type="molecule type" value="Genomic_DNA"/>
</dbReference>
<dbReference type="AlphaFoldDB" id="A0A849CAE9"/>
<evidence type="ECO:0000313" key="3">
    <source>
        <dbReference type="Proteomes" id="UP000586827"/>
    </source>
</evidence>
<comment type="caution">
    <text evidence="2">The sequence shown here is derived from an EMBL/GenBank/DDBJ whole genome shotgun (WGS) entry which is preliminary data.</text>
</comment>
<feature type="transmembrane region" description="Helical" evidence="1">
    <location>
        <begin position="152"/>
        <end position="176"/>
    </location>
</feature>
<reference evidence="2 3" key="1">
    <citation type="submission" date="2020-05" db="EMBL/GenBank/DDBJ databases">
        <title>MicrobeNet Type strains.</title>
        <authorList>
            <person name="Nicholson A.C."/>
        </authorList>
    </citation>
    <scope>NUCLEOTIDE SEQUENCE [LARGE SCALE GENOMIC DNA]</scope>
    <source>
        <strain evidence="2 3">JCM 3224</strain>
    </source>
</reference>
<feature type="transmembrane region" description="Helical" evidence="1">
    <location>
        <begin position="114"/>
        <end position="140"/>
    </location>
</feature>
<keyword evidence="1" id="KW-0812">Transmembrane</keyword>
<accession>A0A849CAE9</accession>
<evidence type="ECO:0008006" key="4">
    <source>
        <dbReference type="Google" id="ProtNLM"/>
    </source>
</evidence>
<feature type="transmembrane region" description="Helical" evidence="1">
    <location>
        <begin position="71"/>
        <end position="93"/>
    </location>
</feature>
<dbReference type="RefSeq" id="WP_157551995.1">
    <property type="nucleotide sequence ID" value="NZ_JABELX010000003.1"/>
</dbReference>
<keyword evidence="1" id="KW-1133">Transmembrane helix</keyword>
<dbReference type="Proteomes" id="UP000586827">
    <property type="component" value="Unassembled WGS sequence"/>
</dbReference>
<keyword evidence="1" id="KW-0472">Membrane</keyword>
<organism evidence="2 3">
    <name type="scientific">Nocardia uniformis</name>
    <dbReference type="NCBI Taxonomy" id="53432"/>
    <lineage>
        <taxon>Bacteria</taxon>
        <taxon>Bacillati</taxon>
        <taxon>Actinomycetota</taxon>
        <taxon>Actinomycetes</taxon>
        <taxon>Mycobacteriales</taxon>
        <taxon>Nocardiaceae</taxon>
        <taxon>Nocardia</taxon>
    </lineage>
</organism>
<sequence>MSHTQPTRPHRSTTRVLLTEMHKARANSTIWWLMLGTVAFAGLSTYLMVALSDKEGAALLTDDSLRVAMHGALAGSTLVVVSGIIGMAGEWRFGQANQTFLSTARRWQVIGAKVVVYAGVGLLYGLASAAATLLSAWGAYRSQELSLPLDRPAVWLALLGATGAAALLAVFGVALGAVLRNQVVAIVVAMAWLLLVESVVTAASSAVGRWFPGMASSAMAQFPGNGGLLSPALGTLVLSGIVIAGLAAGATLVQRADISA</sequence>
<feature type="transmembrane region" description="Helical" evidence="1">
    <location>
        <begin position="228"/>
        <end position="253"/>
    </location>
</feature>
<name>A0A849CAE9_9NOCA</name>
<protein>
    <recommendedName>
        <fullName evidence="4">ABC transporter permease</fullName>
    </recommendedName>
</protein>
<proteinExistence type="predicted"/>
<feature type="transmembrane region" description="Helical" evidence="1">
    <location>
        <begin position="183"/>
        <end position="208"/>
    </location>
</feature>
<evidence type="ECO:0000256" key="1">
    <source>
        <dbReference type="SAM" id="Phobius"/>
    </source>
</evidence>
<feature type="transmembrane region" description="Helical" evidence="1">
    <location>
        <begin position="30"/>
        <end position="51"/>
    </location>
</feature>
<gene>
    <name evidence="2" type="ORF">HLB23_08650</name>
</gene>
<evidence type="ECO:0000313" key="2">
    <source>
        <dbReference type="EMBL" id="NNH69931.1"/>
    </source>
</evidence>